<dbReference type="RefSeq" id="WP_063183495.1">
    <property type="nucleotide sequence ID" value="NZ_LQRA01000059.1"/>
</dbReference>
<protein>
    <recommendedName>
        <fullName evidence="3">Adhesin domain-containing protein</fullName>
    </recommendedName>
</protein>
<reference evidence="2" key="1">
    <citation type="submission" date="2016-01" db="EMBL/GenBank/DDBJ databases">
        <title>Draft genome of Chromobacterium sp. F49.</title>
        <authorList>
            <person name="Hong K.W."/>
        </authorList>
    </citation>
    <scope>NUCLEOTIDE SEQUENCE [LARGE SCALE GENOMIC DNA]</scope>
    <source>
        <strain evidence="2">M63</strain>
    </source>
</reference>
<organism evidence="1 2">
    <name type="scientific">Paenibacillus elgii</name>
    <dbReference type="NCBI Taxonomy" id="189691"/>
    <lineage>
        <taxon>Bacteria</taxon>
        <taxon>Bacillati</taxon>
        <taxon>Bacillota</taxon>
        <taxon>Bacilli</taxon>
        <taxon>Bacillales</taxon>
        <taxon>Paenibacillaceae</taxon>
        <taxon>Paenibacillus</taxon>
    </lineage>
</organism>
<accession>A0A161SBU8</accession>
<proteinExistence type="predicted"/>
<evidence type="ECO:0000313" key="1">
    <source>
        <dbReference type="EMBL" id="KZE77675.1"/>
    </source>
</evidence>
<dbReference type="Proteomes" id="UP000076563">
    <property type="component" value="Unassembled WGS sequence"/>
</dbReference>
<dbReference type="EMBL" id="LQRA01000059">
    <property type="protein sequence ID" value="KZE77675.1"/>
    <property type="molecule type" value="Genomic_DNA"/>
</dbReference>
<gene>
    <name evidence="1" type="ORF">AV654_20660</name>
</gene>
<dbReference type="AlphaFoldDB" id="A0A161SBU8"/>
<evidence type="ECO:0000313" key="2">
    <source>
        <dbReference type="Proteomes" id="UP000076563"/>
    </source>
</evidence>
<keyword evidence="2" id="KW-1185">Reference proteome</keyword>
<evidence type="ECO:0008006" key="3">
    <source>
        <dbReference type="Google" id="ProtNLM"/>
    </source>
</evidence>
<name>A0A161SBU8_9BACL</name>
<dbReference type="OrthoDB" id="2641653at2"/>
<comment type="caution">
    <text evidence="1">The sequence shown here is derived from an EMBL/GenBank/DDBJ whole genome shotgun (WGS) entry which is preliminary data.</text>
</comment>
<sequence length="237" mass="25535">MALRPPKSLSTFPKGAIRNAQIDQRFPAEGIREFRIDVHTLGNMLICFDAEDEISVVAAGESHLLPQRLFCSGGALRYEGSNFVSYLKNGQKQKILIEVHVPPETKVLAKFTAGVVILDGGRGDIDIRGTFGEVSGITHSSKVRIKLQTGDVSLNELQGEAELRLNVGSATLGWTELAGPNRIHVHCGFGGIDLLLPAVEFAAHDEGVLPRTKRITTSSGSEITAVAGMGSIDVKHW</sequence>